<reference evidence="2" key="1">
    <citation type="journal article" date="2019" name="Int. J. Syst. Evol. Microbiol.">
        <title>The Global Catalogue of Microorganisms (GCM) 10K type strain sequencing project: providing services to taxonomists for standard genome sequencing and annotation.</title>
        <authorList>
            <consortium name="The Broad Institute Genomics Platform"/>
            <consortium name="The Broad Institute Genome Sequencing Center for Infectious Disease"/>
            <person name="Wu L."/>
            <person name="Ma J."/>
        </authorList>
    </citation>
    <scope>NUCLEOTIDE SEQUENCE [LARGE SCALE GENOMIC DNA]</scope>
    <source>
        <strain evidence="2">JCM 16540</strain>
    </source>
</reference>
<sequence length="119" mass="12416">MSAPYEEGDIPVDGPDTVAEKRLLSSLGRQAQTVNLARVVRLLELLDASDAGTLDEAGRGEAENLAHQVVGSAGTFGFPAASVEAVSIEDYFATWPSGAGAGTGPVRATLERLRLEFEG</sequence>
<dbReference type="InterPro" id="IPR036641">
    <property type="entry name" value="HPT_dom_sf"/>
</dbReference>
<protein>
    <recommendedName>
        <fullName evidence="3">Hpt domain-containing protein</fullName>
    </recommendedName>
</protein>
<evidence type="ECO:0000313" key="2">
    <source>
        <dbReference type="Proteomes" id="UP001500767"/>
    </source>
</evidence>
<comment type="caution">
    <text evidence="1">The sequence shown here is derived from an EMBL/GenBank/DDBJ whole genome shotgun (WGS) entry which is preliminary data.</text>
</comment>
<proteinExistence type="predicted"/>
<keyword evidence="2" id="KW-1185">Reference proteome</keyword>
<evidence type="ECO:0000313" key="1">
    <source>
        <dbReference type="EMBL" id="GAA3578844.1"/>
    </source>
</evidence>
<organism evidence="1 2">
    <name type="scientific">Microlunatus spumicola</name>
    <dbReference type="NCBI Taxonomy" id="81499"/>
    <lineage>
        <taxon>Bacteria</taxon>
        <taxon>Bacillati</taxon>
        <taxon>Actinomycetota</taxon>
        <taxon>Actinomycetes</taxon>
        <taxon>Propionibacteriales</taxon>
        <taxon>Propionibacteriaceae</taxon>
        <taxon>Microlunatus</taxon>
    </lineage>
</organism>
<dbReference type="EMBL" id="BAAAYR010000007">
    <property type="protein sequence ID" value="GAA3578844.1"/>
    <property type="molecule type" value="Genomic_DNA"/>
</dbReference>
<evidence type="ECO:0008006" key="3">
    <source>
        <dbReference type="Google" id="ProtNLM"/>
    </source>
</evidence>
<name>A0ABP6Y7Z3_9ACTN</name>
<dbReference type="Proteomes" id="UP001500767">
    <property type="component" value="Unassembled WGS sequence"/>
</dbReference>
<gene>
    <name evidence="1" type="ORF">GCM10022197_40350</name>
</gene>
<dbReference type="RefSeq" id="WP_204913107.1">
    <property type="nucleotide sequence ID" value="NZ_BAAAYR010000007.1"/>
</dbReference>
<accession>A0ABP6Y7Z3</accession>
<dbReference type="SUPFAM" id="SSF47226">
    <property type="entry name" value="Histidine-containing phosphotransfer domain, HPT domain"/>
    <property type="match status" value="1"/>
</dbReference>